<name>A0A0L8GU08_OCTBM</name>
<gene>
    <name evidence="1" type="ORF">OCBIM_22027860mg</name>
</gene>
<proteinExistence type="predicted"/>
<reference evidence="1" key="1">
    <citation type="submission" date="2015-07" db="EMBL/GenBank/DDBJ databases">
        <title>MeaNS - Measles Nucleotide Surveillance Program.</title>
        <authorList>
            <person name="Tran T."/>
            <person name="Druce J."/>
        </authorList>
    </citation>
    <scope>NUCLEOTIDE SEQUENCE</scope>
    <source>
        <strain evidence="1">UCB-OBI-ISO-001</strain>
        <tissue evidence="1">Gonad</tissue>
    </source>
</reference>
<organism evidence="1">
    <name type="scientific">Octopus bimaculoides</name>
    <name type="common">California two-spotted octopus</name>
    <dbReference type="NCBI Taxonomy" id="37653"/>
    <lineage>
        <taxon>Eukaryota</taxon>
        <taxon>Metazoa</taxon>
        <taxon>Spiralia</taxon>
        <taxon>Lophotrochozoa</taxon>
        <taxon>Mollusca</taxon>
        <taxon>Cephalopoda</taxon>
        <taxon>Coleoidea</taxon>
        <taxon>Octopodiformes</taxon>
        <taxon>Octopoda</taxon>
        <taxon>Incirrata</taxon>
        <taxon>Octopodidae</taxon>
        <taxon>Octopus</taxon>
    </lineage>
</organism>
<accession>A0A0L8GU08</accession>
<evidence type="ECO:0000313" key="1">
    <source>
        <dbReference type="EMBL" id="KOF80463.1"/>
    </source>
</evidence>
<dbReference type="AlphaFoldDB" id="A0A0L8GU08"/>
<sequence length="90" mass="10574">MYFITCFKIHCLGTCTFSLASPYLSQPYLDSNLYILCLISSFSYIFPGDENFIKLMELFVIIYQSLYSYLHKCVCTRLPSFHSYKFVGQF</sequence>
<dbReference type="EMBL" id="KQ420381">
    <property type="protein sequence ID" value="KOF80463.1"/>
    <property type="molecule type" value="Genomic_DNA"/>
</dbReference>
<protein>
    <submittedName>
        <fullName evidence="1">Uncharacterized protein</fullName>
    </submittedName>
</protein>